<name>A0ABM4CM76_HYDVU</name>
<evidence type="ECO:0000313" key="2">
    <source>
        <dbReference type="RefSeq" id="XP_065662892.1"/>
    </source>
</evidence>
<organism evidence="1 2">
    <name type="scientific">Hydra vulgaris</name>
    <name type="common">Hydra</name>
    <name type="synonym">Hydra attenuata</name>
    <dbReference type="NCBI Taxonomy" id="6087"/>
    <lineage>
        <taxon>Eukaryota</taxon>
        <taxon>Metazoa</taxon>
        <taxon>Cnidaria</taxon>
        <taxon>Hydrozoa</taxon>
        <taxon>Hydroidolina</taxon>
        <taxon>Anthoathecata</taxon>
        <taxon>Aplanulata</taxon>
        <taxon>Hydridae</taxon>
        <taxon>Hydra</taxon>
    </lineage>
</organism>
<dbReference type="GeneID" id="136085507"/>
<dbReference type="RefSeq" id="XP_065662892.1">
    <property type="nucleotide sequence ID" value="XM_065806820.1"/>
</dbReference>
<sequence>MKSTTLVEQVYNYCNLHPNAKTKSTVEYFVASNHPERTIKRYMAKWKNNEPKSRKPGSGRKPKIMTAGNINCVKAINVLPDPSTLKVGWLSELKGTSLKHRPSVYFDDIDRFFSQNNISSDLINRLESDYKEGKAYNYFKCEWVKEIFYHNINKFSKVYFLKSRVTPSQRTNNTEYHVWIAIEKDSDKPGGHVYSAYCTCTESV</sequence>
<reference evidence="2" key="1">
    <citation type="submission" date="2025-08" db="UniProtKB">
        <authorList>
            <consortium name="RefSeq"/>
        </authorList>
    </citation>
    <scope>IDENTIFICATION</scope>
</reference>
<proteinExistence type="predicted"/>
<keyword evidence="1" id="KW-1185">Reference proteome</keyword>
<dbReference type="PANTHER" id="PTHR47526:SF3">
    <property type="entry name" value="PHD-TYPE DOMAIN-CONTAINING PROTEIN"/>
    <property type="match status" value="1"/>
</dbReference>
<protein>
    <submittedName>
        <fullName evidence="2">Uncharacterized protein LOC136085507</fullName>
    </submittedName>
</protein>
<accession>A0ABM4CM76</accession>
<evidence type="ECO:0000313" key="1">
    <source>
        <dbReference type="Proteomes" id="UP001652625"/>
    </source>
</evidence>
<gene>
    <name evidence="2" type="primary">LOC136085507</name>
</gene>
<dbReference type="PANTHER" id="PTHR47526">
    <property type="entry name" value="ATP-DEPENDENT DNA HELICASE"/>
    <property type="match status" value="1"/>
</dbReference>
<dbReference type="Proteomes" id="UP001652625">
    <property type="component" value="Chromosome 09"/>
</dbReference>